<feature type="region of interest" description="Disordered" evidence="1">
    <location>
        <begin position="29"/>
        <end position="50"/>
    </location>
</feature>
<reference evidence="2 3" key="1">
    <citation type="submission" date="2018-06" db="EMBL/GenBank/DDBJ databases">
        <title>Comparative genomics reveals the genomic features of Rhizophagus irregularis, R. cerebriforme, R. diaphanum and Gigaspora rosea, and their symbiotic lifestyle signature.</title>
        <authorList>
            <person name="Morin E."/>
            <person name="San Clemente H."/>
            <person name="Chen E.C.H."/>
            <person name="De La Providencia I."/>
            <person name="Hainaut M."/>
            <person name="Kuo A."/>
            <person name="Kohler A."/>
            <person name="Murat C."/>
            <person name="Tang N."/>
            <person name="Roy S."/>
            <person name="Loubradou J."/>
            <person name="Henrissat B."/>
            <person name="Grigoriev I.V."/>
            <person name="Corradi N."/>
            <person name="Roux C."/>
            <person name="Martin F.M."/>
        </authorList>
    </citation>
    <scope>NUCLEOTIDE SEQUENCE [LARGE SCALE GENOMIC DNA]</scope>
    <source>
        <strain evidence="2 3">DAOM 227022</strain>
    </source>
</reference>
<comment type="caution">
    <text evidence="2">The sequence shown here is derived from an EMBL/GenBank/DDBJ whole genome shotgun (WGS) entry which is preliminary data.</text>
</comment>
<evidence type="ECO:0000256" key="1">
    <source>
        <dbReference type="SAM" id="MobiDB-lite"/>
    </source>
</evidence>
<evidence type="ECO:0000313" key="2">
    <source>
        <dbReference type="EMBL" id="RIA91550.1"/>
    </source>
</evidence>
<proteinExistence type="predicted"/>
<sequence>MTHNIAVLGDENIYRYDVLEDEDRNVDYQEKEYNDSKYEKEEEEEEERFAQGHNRILSVELHLELDQAICDDPNPSELSNQF</sequence>
<evidence type="ECO:0000313" key="3">
    <source>
        <dbReference type="Proteomes" id="UP000265703"/>
    </source>
</evidence>
<feature type="compositionally biased region" description="Basic and acidic residues" evidence="1">
    <location>
        <begin position="29"/>
        <end position="40"/>
    </location>
</feature>
<accession>A0A397SZA7</accession>
<dbReference type="EMBL" id="QKYT01000149">
    <property type="protein sequence ID" value="RIA91550.1"/>
    <property type="molecule type" value="Genomic_DNA"/>
</dbReference>
<organism evidence="2 3">
    <name type="scientific">Glomus cerebriforme</name>
    <dbReference type="NCBI Taxonomy" id="658196"/>
    <lineage>
        <taxon>Eukaryota</taxon>
        <taxon>Fungi</taxon>
        <taxon>Fungi incertae sedis</taxon>
        <taxon>Mucoromycota</taxon>
        <taxon>Glomeromycotina</taxon>
        <taxon>Glomeromycetes</taxon>
        <taxon>Glomerales</taxon>
        <taxon>Glomeraceae</taxon>
        <taxon>Glomus</taxon>
    </lineage>
</organism>
<dbReference type="AlphaFoldDB" id="A0A397SZA7"/>
<gene>
    <name evidence="2" type="ORF">C1645_821862</name>
</gene>
<protein>
    <submittedName>
        <fullName evidence="2">Uncharacterized protein</fullName>
    </submittedName>
</protein>
<name>A0A397SZA7_9GLOM</name>
<dbReference type="Proteomes" id="UP000265703">
    <property type="component" value="Unassembled WGS sequence"/>
</dbReference>
<keyword evidence="3" id="KW-1185">Reference proteome</keyword>